<dbReference type="RefSeq" id="WP_344266042.1">
    <property type="nucleotide sequence ID" value="NZ_BAAAHV010000003.1"/>
</dbReference>
<protein>
    <submittedName>
        <fullName evidence="1">Uncharacterized protein</fullName>
    </submittedName>
</protein>
<name>A0ABW5I0S2_9PSEU</name>
<dbReference type="Proteomes" id="UP001597542">
    <property type="component" value="Unassembled WGS sequence"/>
</dbReference>
<proteinExistence type="predicted"/>
<comment type="caution">
    <text evidence="1">The sequence shown here is derived from an EMBL/GenBank/DDBJ whole genome shotgun (WGS) entry which is preliminary data.</text>
</comment>
<dbReference type="EMBL" id="JBHUKQ010000012">
    <property type="protein sequence ID" value="MFD2482817.1"/>
    <property type="molecule type" value="Genomic_DNA"/>
</dbReference>
<sequence>MTATVAEVAAIVAASGTLLGSIARPLFKWLTARTFAAKALPQDLPKIAEVIHHPGNRGQMDRPRKQQP</sequence>
<evidence type="ECO:0000313" key="2">
    <source>
        <dbReference type="Proteomes" id="UP001597542"/>
    </source>
</evidence>
<accession>A0ABW5I0S2</accession>
<organism evidence="1 2">
    <name type="scientific">Amycolatopsis albidoflavus</name>
    <dbReference type="NCBI Taxonomy" id="102226"/>
    <lineage>
        <taxon>Bacteria</taxon>
        <taxon>Bacillati</taxon>
        <taxon>Actinomycetota</taxon>
        <taxon>Actinomycetes</taxon>
        <taxon>Pseudonocardiales</taxon>
        <taxon>Pseudonocardiaceae</taxon>
        <taxon>Amycolatopsis</taxon>
    </lineage>
</organism>
<evidence type="ECO:0000313" key="1">
    <source>
        <dbReference type="EMBL" id="MFD2482817.1"/>
    </source>
</evidence>
<reference evidence="2" key="1">
    <citation type="journal article" date="2019" name="Int. J. Syst. Evol. Microbiol.">
        <title>The Global Catalogue of Microorganisms (GCM) 10K type strain sequencing project: providing services to taxonomists for standard genome sequencing and annotation.</title>
        <authorList>
            <consortium name="The Broad Institute Genomics Platform"/>
            <consortium name="The Broad Institute Genome Sequencing Center for Infectious Disease"/>
            <person name="Wu L."/>
            <person name="Ma J."/>
        </authorList>
    </citation>
    <scope>NUCLEOTIDE SEQUENCE [LARGE SCALE GENOMIC DNA]</scope>
    <source>
        <strain evidence="2">CGMCC 4.7638</strain>
    </source>
</reference>
<gene>
    <name evidence="1" type="ORF">ACFSUT_21210</name>
</gene>
<keyword evidence="2" id="KW-1185">Reference proteome</keyword>